<name>A0A915CZ48_9BILA</name>
<sequence>MQLSLVETTLWLDILKLHMIDLCALSEEEVLRFFVGQRLLKNKMNCDKCGRTMRINKRAKLMVMQTKSKAVHKQIDTLMFLLCQLPSQVLSTSSSALCVAKNYSNMQAAYETGMNGKVVSETCQLIEQQFKKSQNICPFELWIRCTHSDIDLPFHTKKLENKTTMEYFNNYHTYGFT</sequence>
<evidence type="ECO:0000313" key="1">
    <source>
        <dbReference type="Proteomes" id="UP000887574"/>
    </source>
</evidence>
<accession>A0A915CZ48</accession>
<keyword evidence="1" id="KW-1185">Reference proteome</keyword>
<protein>
    <submittedName>
        <fullName evidence="2">Transposase</fullName>
    </submittedName>
</protein>
<dbReference type="AlphaFoldDB" id="A0A915CZ48"/>
<reference evidence="2" key="1">
    <citation type="submission" date="2022-11" db="UniProtKB">
        <authorList>
            <consortium name="WormBaseParasite"/>
        </authorList>
    </citation>
    <scope>IDENTIFICATION</scope>
</reference>
<dbReference type="Proteomes" id="UP000887574">
    <property type="component" value="Unplaced"/>
</dbReference>
<evidence type="ECO:0000313" key="2">
    <source>
        <dbReference type="WBParaSite" id="jg13796"/>
    </source>
</evidence>
<dbReference type="WBParaSite" id="jg13796">
    <property type="protein sequence ID" value="jg13796"/>
    <property type="gene ID" value="jg13796"/>
</dbReference>
<proteinExistence type="predicted"/>
<organism evidence="1 2">
    <name type="scientific">Ditylenchus dipsaci</name>
    <dbReference type="NCBI Taxonomy" id="166011"/>
    <lineage>
        <taxon>Eukaryota</taxon>
        <taxon>Metazoa</taxon>
        <taxon>Ecdysozoa</taxon>
        <taxon>Nematoda</taxon>
        <taxon>Chromadorea</taxon>
        <taxon>Rhabditida</taxon>
        <taxon>Tylenchina</taxon>
        <taxon>Tylenchomorpha</taxon>
        <taxon>Sphaerularioidea</taxon>
        <taxon>Anguinidae</taxon>
        <taxon>Anguininae</taxon>
        <taxon>Ditylenchus</taxon>
    </lineage>
</organism>